<dbReference type="RefSeq" id="WP_219533056.1">
    <property type="nucleotide sequence ID" value="NZ_JAHKRM010000016.1"/>
</dbReference>
<dbReference type="Proteomes" id="UP001597097">
    <property type="component" value="Unassembled WGS sequence"/>
</dbReference>
<evidence type="ECO:0000313" key="2">
    <source>
        <dbReference type="Proteomes" id="UP001597097"/>
    </source>
</evidence>
<dbReference type="NCBIfam" id="NF033530">
    <property type="entry name" value="lasso_PqqD_Strm"/>
    <property type="match status" value="1"/>
</dbReference>
<proteinExistence type="predicted"/>
<keyword evidence="2" id="KW-1185">Reference proteome</keyword>
<comment type="caution">
    <text evidence="1">The sequence shown here is derived from an EMBL/GenBank/DDBJ whole genome shotgun (WGS) entry which is preliminary data.</text>
</comment>
<gene>
    <name evidence="1" type="ORF">ACFSJ0_19155</name>
</gene>
<evidence type="ECO:0000313" key="1">
    <source>
        <dbReference type="EMBL" id="MFD1539183.1"/>
    </source>
</evidence>
<protein>
    <submittedName>
        <fullName evidence="1">Lasso peptide biosynthesis PqqD family chaperone</fullName>
    </submittedName>
</protein>
<sequence>MPFSLRGGVSAAHSIDGMVLLDERTGRYWQLNATATLVLRTLLCGAAPGEAAKRLTGDHPGLSAEQADRDVADLLAGLRRAGLVTP</sequence>
<accession>A0ABW4G8X7</accession>
<dbReference type="Pfam" id="PF05402">
    <property type="entry name" value="PqqD"/>
    <property type="match status" value="1"/>
</dbReference>
<organism evidence="1 2">
    <name type="scientific">Nonomuraea guangzhouensis</name>
    <dbReference type="NCBI Taxonomy" id="1291555"/>
    <lineage>
        <taxon>Bacteria</taxon>
        <taxon>Bacillati</taxon>
        <taxon>Actinomycetota</taxon>
        <taxon>Actinomycetes</taxon>
        <taxon>Streptosporangiales</taxon>
        <taxon>Streptosporangiaceae</taxon>
        <taxon>Nonomuraea</taxon>
    </lineage>
</organism>
<dbReference type="EMBL" id="JBHUCM010000016">
    <property type="protein sequence ID" value="MFD1539183.1"/>
    <property type="molecule type" value="Genomic_DNA"/>
</dbReference>
<dbReference type="InterPro" id="IPR008792">
    <property type="entry name" value="PQQD"/>
</dbReference>
<name>A0ABW4G8X7_9ACTN</name>
<reference evidence="2" key="1">
    <citation type="journal article" date="2019" name="Int. J. Syst. Evol. Microbiol.">
        <title>The Global Catalogue of Microorganisms (GCM) 10K type strain sequencing project: providing services to taxonomists for standard genome sequencing and annotation.</title>
        <authorList>
            <consortium name="The Broad Institute Genomics Platform"/>
            <consortium name="The Broad Institute Genome Sequencing Center for Infectious Disease"/>
            <person name="Wu L."/>
            <person name="Ma J."/>
        </authorList>
    </citation>
    <scope>NUCLEOTIDE SEQUENCE [LARGE SCALE GENOMIC DNA]</scope>
    <source>
        <strain evidence="2">CGMCC 1.15399</strain>
    </source>
</reference>